<dbReference type="Proteomes" id="UP000000707">
    <property type="component" value="Unassembled WGS sequence"/>
</dbReference>
<feature type="region of interest" description="Disordered" evidence="7">
    <location>
        <begin position="1000"/>
        <end position="1029"/>
    </location>
</feature>
<dbReference type="GO" id="GO:0090307">
    <property type="term" value="P:mitotic spindle assembly"/>
    <property type="evidence" value="ECO:0007669"/>
    <property type="project" value="TreeGrafter"/>
</dbReference>
<dbReference type="InterPro" id="IPR016024">
    <property type="entry name" value="ARM-type_fold"/>
</dbReference>
<dbReference type="PANTHER" id="PTHR21567">
    <property type="entry name" value="CLASP"/>
    <property type="match status" value="1"/>
</dbReference>
<dbReference type="InterPro" id="IPR024395">
    <property type="entry name" value="CLASP_N_dom"/>
</dbReference>
<evidence type="ECO:0000256" key="3">
    <source>
        <dbReference type="ARBA" id="ARBA00016012"/>
    </source>
</evidence>
<comment type="similarity">
    <text evidence="2">Belongs to the CLASP family.</text>
</comment>
<feature type="region of interest" description="Disordered" evidence="7">
    <location>
        <begin position="641"/>
        <end position="709"/>
    </location>
</feature>
<keyword evidence="5" id="KW-0493">Microtubule</keyword>
<protein>
    <recommendedName>
        <fullName evidence="3">Protein STU1</fullName>
    </recommendedName>
</protein>
<dbReference type="EMBL" id="GL996528">
    <property type="protein sequence ID" value="EGV60406.1"/>
    <property type="molecule type" value="Genomic_DNA"/>
</dbReference>
<sequence length="1463" mass="165119">MVASSDVKTSVKIEYLNDLRLKIRESKGDKNSPILSVRAITNYIQGLQILDDMDNMELARTSFRTLSDLLKYAAIGGKITKEHARSVFPILISRLGDHDSKISASAEKRLDDIWLINNKEVQHGFEHIAFPHRNPDVVIKSLSWLLERANEYIQFNLERLILSIVKAINDNYHQSRMNVVNAFLEFLATYFMSHNDPASHKLAVKEVYSTKVEDYVRDSILNAINKNPSTVSRSRAPVLKASDEMQSYGFESSKKSPKKSTGDIQSELRSPFEVQSHHSIAPSEDANESISEASESESDLQAFTSRLDSYGFDDSIHTSDTYTVDDLHRLSRDLLPVFEGNETENNWQIRERNIMKIRMVLRSNVIGEFPEEFKSLLQRFNEAIRKALLSLRTTLSSNACQLIKESAMVLKESFDSLVDTFLPALIQVCSSNKTISTKNSHTAICAIIMSCSYSARFISKIDTWAADKNINLRAFTCSWLHIVFLRFHDFPNFCIQPASQNPARITSVSKTLGKLLADSNGTVRQAAREAFWSFVKYTPDVAESIFSKLDSNVSKGIERAAPSNIGSLSDIFETSKEVRGTNRSKGQPATKISSRISMPSRPASKSVFRQAAKPLPTVVKSIISRPATPNVISNIVQSRAPSRLSAQTSLPKRLGGSLVSDENSKRGISKLERSNSRNQPNQVFHSSSNVKADYSKPERTSSLKKVDAPVKSKKNAVISTNGPSSEHSNAVVKPISASIPTNTPASISISSKESPHKQVNPVSTSVSRVLDDRLPSLEFPLVYQLASSDITVIRTGIDTLKYALKFNETAEIPKNINIILSKLSRSHNEMLKPLFNYVALSKILPVFNLDDMLRVYFTLFEDVSESFVDELKSNFDSDKIYKAIDLVLINCLNCKKLLHSDPLFGEQVSIYKPVIIKSIIKFLSIDINEASSDSNFPIISNSVFHLINHISYESFDDYFELLTKVYSLNSSTFKMTLNYFESDYKSDIIELIQRIDNKEDVEMSSENDDSDDINLDDLIGQGENHTSSDSMNMHEVIAINDLNIGTRNNSQEQEEIRVSDSSSSEGSDKLQEEDAHIMSESKGIQLDTEAVANAQNAFSLGLSTDGKSKVVSVSEEDNVFLDRQSSSRNEIAEEFSQIDIRDRSSFEIKDPFQTLVEKVDPLKARAERNKQINIYEDSVHESKENRASSTDCSPRKHVDEVYDYSELNWFNFQLAHNSERFKSDVNRSEFENLTTRLGDKMINNDEVLRLINYLQSSIDFDMEFANYFYKEGSKKLEANLWKLFEKFSVLNKSQISNGLIIAKQLLITRMKIDLKKLIHTLVKLGDIEDESIVEFGYAISEIFEEVLRCKYPSEDILDVLMEATGHLNVEHPKNKIVMGFDLLLKFLIHYPLIGQKSGQKMAIFCNTTLYPLLSHQDIEVRRITVLNYGKILKSLQGANLDTKMIQESLSGSQKKLIEYYSKT</sequence>
<name>G3BDX8_CANTC</name>
<dbReference type="GO" id="GO:1990023">
    <property type="term" value="C:mitotic spindle midzone"/>
    <property type="evidence" value="ECO:0007669"/>
    <property type="project" value="TreeGrafter"/>
</dbReference>
<dbReference type="PANTHER" id="PTHR21567:SF9">
    <property type="entry name" value="CLIP-ASSOCIATING PROTEIN"/>
    <property type="match status" value="1"/>
</dbReference>
<feature type="domain" description="TOG" evidence="8">
    <location>
        <begin position="318"/>
        <end position="570"/>
    </location>
</feature>
<evidence type="ECO:0000313" key="10">
    <source>
        <dbReference type="Proteomes" id="UP000000707"/>
    </source>
</evidence>
<keyword evidence="6" id="KW-0498">Mitosis</keyword>
<evidence type="ECO:0000256" key="2">
    <source>
        <dbReference type="ARBA" id="ARBA00009549"/>
    </source>
</evidence>
<dbReference type="GO" id="GO:0005815">
    <property type="term" value="C:microtubule organizing center"/>
    <property type="evidence" value="ECO:0007669"/>
    <property type="project" value="TreeGrafter"/>
</dbReference>
<evidence type="ECO:0000256" key="5">
    <source>
        <dbReference type="ARBA" id="ARBA00022701"/>
    </source>
</evidence>
<feature type="region of interest" description="Disordered" evidence="7">
    <location>
        <begin position="1044"/>
        <end position="1074"/>
    </location>
</feature>
<reference evidence="9 10" key="1">
    <citation type="journal article" date="2011" name="Proc. Natl. Acad. Sci. U.S.A.">
        <title>Comparative genomics of xylose-fermenting fungi for enhanced biofuel production.</title>
        <authorList>
            <person name="Wohlbach D.J."/>
            <person name="Kuo A."/>
            <person name="Sato T.K."/>
            <person name="Potts K.M."/>
            <person name="Salamov A.A."/>
            <person name="LaButti K.M."/>
            <person name="Sun H."/>
            <person name="Clum A."/>
            <person name="Pangilinan J.L."/>
            <person name="Lindquist E.A."/>
            <person name="Lucas S."/>
            <person name="Lapidus A."/>
            <person name="Jin M."/>
            <person name="Gunawan C."/>
            <person name="Balan V."/>
            <person name="Dale B.E."/>
            <person name="Jeffries T.W."/>
            <person name="Zinkel R."/>
            <person name="Barry K.W."/>
            <person name="Grigoriev I.V."/>
            <person name="Gasch A.P."/>
        </authorList>
    </citation>
    <scope>NUCLEOTIDE SEQUENCE [LARGE SCALE GENOMIC DNA]</scope>
    <source>
        <strain evidence="10">ATCC 10573 / BCRC 21748 / CBS 615 / JCM 9827 / NBRC 10315 / NRRL Y-1498 / VKM Y-70</strain>
    </source>
</reference>
<dbReference type="SMART" id="SM01349">
    <property type="entry name" value="TOG"/>
    <property type="match status" value="1"/>
</dbReference>
<feature type="compositionally biased region" description="Acidic residues" evidence="7">
    <location>
        <begin position="1002"/>
        <end position="1015"/>
    </location>
</feature>
<keyword evidence="10" id="KW-1185">Reference proteome</keyword>
<evidence type="ECO:0000259" key="8">
    <source>
        <dbReference type="SMART" id="SM01349"/>
    </source>
</evidence>
<dbReference type="OrthoDB" id="46159at2759"/>
<feature type="compositionally biased region" description="Polar residues" evidence="7">
    <location>
        <begin position="676"/>
        <end position="690"/>
    </location>
</feature>
<comment type="subcellular location">
    <subcellularLocation>
        <location evidence="1">Cytoplasm</location>
        <location evidence="1">Cytoskeleton</location>
        <location evidence="1">Spindle</location>
    </subcellularLocation>
</comment>
<dbReference type="HOGENOM" id="CLU_261691_0_0_1"/>
<proteinExistence type="inferred from homology"/>
<dbReference type="GO" id="GO:0005876">
    <property type="term" value="C:spindle microtubule"/>
    <property type="evidence" value="ECO:0007669"/>
    <property type="project" value="TreeGrafter"/>
</dbReference>
<dbReference type="GeneID" id="18250552"/>
<organism evidence="10">
    <name type="scientific">Candida tenuis (strain ATCC 10573 / BCRC 21748 / CBS 615 / JCM 9827 / NBRC 10315 / NRRL Y-1498 / VKM Y-70)</name>
    <name type="common">Yeast</name>
    <name type="synonym">Yamadazyma tenuis</name>
    <dbReference type="NCBI Taxonomy" id="590646"/>
    <lineage>
        <taxon>Eukaryota</taxon>
        <taxon>Fungi</taxon>
        <taxon>Dikarya</taxon>
        <taxon>Ascomycota</taxon>
        <taxon>Saccharomycotina</taxon>
        <taxon>Pichiomycetes</taxon>
        <taxon>Debaryomycetaceae</taxon>
        <taxon>Yamadazyma</taxon>
    </lineage>
</organism>
<dbReference type="GO" id="GO:0060172">
    <property type="term" value="P:astral microtubule depolymerization"/>
    <property type="evidence" value="ECO:0007669"/>
    <property type="project" value="TreeGrafter"/>
</dbReference>
<evidence type="ECO:0000256" key="4">
    <source>
        <dbReference type="ARBA" id="ARBA00022618"/>
    </source>
</evidence>
<evidence type="ECO:0000313" key="9">
    <source>
        <dbReference type="EMBL" id="EGV60406.1"/>
    </source>
</evidence>
<dbReference type="eggNOG" id="ENOG502QT5T">
    <property type="taxonomic scope" value="Eukaryota"/>
</dbReference>
<feature type="compositionally biased region" description="Basic and acidic residues" evidence="7">
    <location>
        <begin position="662"/>
        <end position="675"/>
    </location>
</feature>
<dbReference type="GO" id="GO:0005881">
    <property type="term" value="C:cytoplasmic microtubule"/>
    <property type="evidence" value="ECO:0007669"/>
    <property type="project" value="TreeGrafter"/>
</dbReference>
<gene>
    <name evidence="9" type="ORF">CANTEDRAFT_95858</name>
</gene>
<keyword evidence="4" id="KW-0132">Cell division</keyword>
<accession>G3BDX8</accession>
<feature type="compositionally biased region" description="Basic and acidic residues" evidence="7">
    <location>
        <begin position="693"/>
        <end position="709"/>
    </location>
</feature>
<evidence type="ECO:0000256" key="1">
    <source>
        <dbReference type="ARBA" id="ARBA00004186"/>
    </source>
</evidence>
<dbReference type="Pfam" id="PF12348">
    <property type="entry name" value="CLASP_N"/>
    <property type="match status" value="1"/>
</dbReference>
<dbReference type="InterPro" id="IPR011989">
    <property type="entry name" value="ARM-like"/>
</dbReference>
<keyword evidence="6" id="KW-0131">Cell cycle</keyword>
<dbReference type="GO" id="GO:0051301">
    <property type="term" value="P:cell division"/>
    <property type="evidence" value="ECO:0007669"/>
    <property type="project" value="UniProtKB-KW"/>
</dbReference>
<dbReference type="GO" id="GO:0008017">
    <property type="term" value="F:microtubule binding"/>
    <property type="evidence" value="ECO:0007669"/>
    <property type="project" value="TreeGrafter"/>
</dbReference>
<feature type="compositionally biased region" description="Polar residues" evidence="7">
    <location>
        <begin position="641"/>
        <end position="650"/>
    </location>
</feature>
<dbReference type="Gene3D" id="1.25.10.10">
    <property type="entry name" value="Leucine-rich Repeat Variant"/>
    <property type="match status" value="2"/>
</dbReference>
<dbReference type="KEGG" id="cten:18250552"/>
<dbReference type="SUPFAM" id="SSF48371">
    <property type="entry name" value="ARM repeat"/>
    <property type="match status" value="1"/>
</dbReference>
<evidence type="ECO:0000256" key="6">
    <source>
        <dbReference type="ARBA" id="ARBA00022776"/>
    </source>
</evidence>
<feature type="region of interest" description="Disordered" evidence="7">
    <location>
        <begin position="271"/>
        <end position="298"/>
    </location>
</feature>
<dbReference type="STRING" id="590646.G3BDX8"/>
<evidence type="ECO:0000256" key="7">
    <source>
        <dbReference type="SAM" id="MobiDB-lite"/>
    </source>
</evidence>
<dbReference type="InterPro" id="IPR034085">
    <property type="entry name" value="TOG"/>
</dbReference>